<name>A0A182IVU4_ANOAO</name>
<dbReference type="AlphaFoldDB" id="A0A182IVU4"/>
<reference evidence="1" key="1">
    <citation type="submission" date="2022-08" db="UniProtKB">
        <authorList>
            <consortium name="EnsemblMetazoa"/>
        </authorList>
    </citation>
    <scope>IDENTIFICATION</scope>
    <source>
        <strain evidence="1">EBRO</strain>
    </source>
</reference>
<evidence type="ECO:0000313" key="1">
    <source>
        <dbReference type="EnsemblMetazoa" id="AATE006463-PA.1"/>
    </source>
</evidence>
<accession>A0A182IVU4</accession>
<dbReference type="VEuPathDB" id="VectorBase:AATE006463"/>
<dbReference type="InterPro" id="IPR001611">
    <property type="entry name" value="Leu-rich_rpt"/>
</dbReference>
<dbReference type="EMBL" id="AXCP01007497">
    <property type="status" value="NOT_ANNOTATED_CDS"/>
    <property type="molecule type" value="Genomic_DNA"/>
</dbReference>
<dbReference type="SUPFAM" id="SSF52058">
    <property type="entry name" value="L domain-like"/>
    <property type="match status" value="1"/>
</dbReference>
<evidence type="ECO:0008006" key="2">
    <source>
        <dbReference type="Google" id="ProtNLM"/>
    </source>
</evidence>
<dbReference type="STRING" id="41427.A0A182IVU4"/>
<dbReference type="Pfam" id="PF13855">
    <property type="entry name" value="LRR_8"/>
    <property type="match status" value="1"/>
</dbReference>
<dbReference type="EnsemblMetazoa" id="AATE006463-RA">
    <property type="protein sequence ID" value="AATE006463-PA.1"/>
    <property type="gene ID" value="AATE006463"/>
</dbReference>
<proteinExistence type="predicted"/>
<protein>
    <recommendedName>
        <fullName evidence="2">Leucine rich immune protein (Coil-less)</fullName>
    </recommendedName>
</protein>
<sequence length="186" mass="21065">MGVAMIVALVFLLFAVKLADTEIDKSSKNDVYVKDPRITVAPSEVMRDCSLPTTVNYRIPYMEFTISFDCSLAPFSNEHSQKVFRKVSSYRLDGRTVCCDVGVGLQYLHFPHNIRLLVLDGYCINSLPPDTFQQFDSLERLEITASQFEHLASVNFRQLLSLKELLLENNEFGTMESGTIDVLVQL</sequence>
<dbReference type="InterPro" id="IPR032675">
    <property type="entry name" value="LRR_dom_sf"/>
</dbReference>
<dbReference type="Gene3D" id="3.80.10.10">
    <property type="entry name" value="Ribonuclease Inhibitor"/>
    <property type="match status" value="1"/>
</dbReference>
<organism evidence="1">
    <name type="scientific">Anopheles atroparvus</name>
    <name type="common">European mosquito</name>
    <dbReference type="NCBI Taxonomy" id="41427"/>
    <lineage>
        <taxon>Eukaryota</taxon>
        <taxon>Metazoa</taxon>
        <taxon>Ecdysozoa</taxon>
        <taxon>Arthropoda</taxon>
        <taxon>Hexapoda</taxon>
        <taxon>Insecta</taxon>
        <taxon>Pterygota</taxon>
        <taxon>Neoptera</taxon>
        <taxon>Endopterygota</taxon>
        <taxon>Diptera</taxon>
        <taxon>Nematocera</taxon>
        <taxon>Culicoidea</taxon>
        <taxon>Culicidae</taxon>
        <taxon>Anophelinae</taxon>
        <taxon>Anopheles</taxon>
    </lineage>
</organism>